<dbReference type="AlphaFoldDB" id="A0A453NMB4"/>
<name>A0A453NMB4_AEGTS</name>
<reference evidence="4" key="2">
    <citation type="journal article" date="2017" name="Nat. Plants">
        <title>The Aegilops tauschii genome reveals multiple impacts of transposons.</title>
        <authorList>
            <person name="Zhao G."/>
            <person name="Zou C."/>
            <person name="Li K."/>
            <person name="Wang K."/>
            <person name="Li T."/>
            <person name="Gao L."/>
            <person name="Zhang X."/>
            <person name="Wang H."/>
            <person name="Yang Z."/>
            <person name="Liu X."/>
            <person name="Jiang W."/>
            <person name="Mao L."/>
            <person name="Kong X."/>
            <person name="Jiao Y."/>
            <person name="Jia J."/>
        </authorList>
    </citation>
    <scope>NUCLEOTIDE SEQUENCE [LARGE SCALE GENOMIC DNA]</scope>
    <source>
        <strain evidence="4">cv. AL8/78</strain>
    </source>
</reference>
<feature type="region of interest" description="Disordered" evidence="1">
    <location>
        <begin position="1"/>
        <end position="61"/>
    </location>
</feature>
<feature type="domain" description="Exportin-5 C-terminal" evidence="2">
    <location>
        <begin position="191"/>
        <end position="493"/>
    </location>
</feature>
<dbReference type="GO" id="GO:0005737">
    <property type="term" value="C:cytoplasm"/>
    <property type="evidence" value="ECO:0007669"/>
    <property type="project" value="TreeGrafter"/>
</dbReference>
<dbReference type="InterPro" id="IPR011989">
    <property type="entry name" value="ARM-like"/>
</dbReference>
<dbReference type="GO" id="GO:0000056">
    <property type="term" value="P:ribosomal small subunit export from nucleus"/>
    <property type="evidence" value="ECO:0007669"/>
    <property type="project" value="TreeGrafter"/>
</dbReference>
<organism evidence="3 4">
    <name type="scientific">Aegilops tauschii subsp. strangulata</name>
    <name type="common">Goatgrass</name>
    <dbReference type="NCBI Taxonomy" id="200361"/>
    <lineage>
        <taxon>Eukaryota</taxon>
        <taxon>Viridiplantae</taxon>
        <taxon>Streptophyta</taxon>
        <taxon>Embryophyta</taxon>
        <taxon>Tracheophyta</taxon>
        <taxon>Spermatophyta</taxon>
        <taxon>Magnoliopsida</taxon>
        <taxon>Liliopsida</taxon>
        <taxon>Poales</taxon>
        <taxon>Poaceae</taxon>
        <taxon>BOP clade</taxon>
        <taxon>Pooideae</taxon>
        <taxon>Triticodae</taxon>
        <taxon>Triticeae</taxon>
        <taxon>Triticinae</taxon>
        <taxon>Aegilops</taxon>
    </lineage>
</organism>
<dbReference type="Pfam" id="PF19273">
    <property type="entry name" value="Exportin-5"/>
    <property type="match status" value="1"/>
</dbReference>
<dbReference type="GO" id="GO:0006611">
    <property type="term" value="P:protein export from nucleus"/>
    <property type="evidence" value="ECO:0007669"/>
    <property type="project" value="InterPro"/>
</dbReference>
<dbReference type="GO" id="GO:0005634">
    <property type="term" value="C:nucleus"/>
    <property type="evidence" value="ECO:0007669"/>
    <property type="project" value="TreeGrafter"/>
</dbReference>
<dbReference type="GO" id="GO:0000055">
    <property type="term" value="P:ribosomal large subunit export from nucleus"/>
    <property type="evidence" value="ECO:0007669"/>
    <property type="project" value="TreeGrafter"/>
</dbReference>
<evidence type="ECO:0000256" key="1">
    <source>
        <dbReference type="SAM" id="MobiDB-lite"/>
    </source>
</evidence>
<evidence type="ECO:0000259" key="2">
    <source>
        <dbReference type="Pfam" id="PF19273"/>
    </source>
</evidence>
<reference evidence="3" key="5">
    <citation type="journal article" date="2021" name="G3 (Bethesda)">
        <title>Aegilops tauschii genome assembly Aet v5.0 features greater sequence contiguity and improved annotation.</title>
        <authorList>
            <person name="Wang L."/>
            <person name="Zhu T."/>
            <person name="Rodriguez J.C."/>
            <person name="Deal K.R."/>
            <person name="Dubcovsky J."/>
            <person name="McGuire P.E."/>
            <person name="Lux T."/>
            <person name="Spannagl M."/>
            <person name="Mayer K.F.X."/>
            <person name="Baldrich P."/>
            <person name="Meyers B.C."/>
            <person name="Huo N."/>
            <person name="Gu Y.Q."/>
            <person name="Zhou H."/>
            <person name="Devos K.M."/>
            <person name="Bennetzen J.L."/>
            <person name="Unver T."/>
            <person name="Budak H."/>
            <person name="Gulick P.J."/>
            <person name="Galiba G."/>
            <person name="Kalapos B."/>
            <person name="Nelson D.R."/>
            <person name="Li P."/>
            <person name="You F.M."/>
            <person name="Luo M.C."/>
            <person name="Dvorak J."/>
        </authorList>
    </citation>
    <scope>NUCLEOTIDE SEQUENCE [LARGE SCALE GENOMIC DNA]</scope>
    <source>
        <strain evidence="3">cv. AL8/78</strain>
    </source>
</reference>
<dbReference type="PANTHER" id="PTHR11223:SF11">
    <property type="entry name" value="OS11G0519500 PROTEIN"/>
    <property type="match status" value="1"/>
</dbReference>
<proteinExistence type="predicted"/>
<dbReference type="EnsemblPlants" id="AET6Gv20417200.3">
    <property type="protein sequence ID" value="AET6Gv20417200.3"/>
    <property type="gene ID" value="AET6Gv20417200"/>
</dbReference>
<keyword evidence="4" id="KW-1185">Reference proteome</keyword>
<accession>A0A453NMB4</accession>
<feature type="region of interest" description="Disordered" evidence="1">
    <location>
        <begin position="153"/>
        <end position="175"/>
    </location>
</feature>
<evidence type="ECO:0000313" key="4">
    <source>
        <dbReference type="Proteomes" id="UP000015105"/>
    </source>
</evidence>
<protein>
    <recommendedName>
        <fullName evidence="2">Exportin-5 C-terminal domain-containing protein</fullName>
    </recommendedName>
</protein>
<dbReference type="InterPro" id="IPR045478">
    <property type="entry name" value="Exportin-5_C"/>
</dbReference>
<dbReference type="InterPro" id="IPR045065">
    <property type="entry name" value="XPO1/5"/>
</dbReference>
<evidence type="ECO:0000313" key="3">
    <source>
        <dbReference type="EnsemblPlants" id="AET6Gv20417200.3"/>
    </source>
</evidence>
<reference evidence="3" key="4">
    <citation type="submission" date="2019-03" db="UniProtKB">
        <authorList>
            <consortium name="EnsemblPlants"/>
        </authorList>
    </citation>
    <scope>IDENTIFICATION</scope>
</reference>
<dbReference type="PANTHER" id="PTHR11223">
    <property type="entry name" value="EXPORTIN 1/5"/>
    <property type="match status" value="1"/>
</dbReference>
<reference evidence="4" key="1">
    <citation type="journal article" date="2014" name="Science">
        <title>Ancient hybridizations among the ancestral genomes of bread wheat.</title>
        <authorList>
            <consortium name="International Wheat Genome Sequencing Consortium,"/>
            <person name="Marcussen T."/>
            <person name="Sandve S.R."/>
            <person name="Heier L."/>
            <person name="Spannagl M."/>
            <person name="Pfeifer M."/>
            <person name="Jakobsen K.S."/>
            <person name="Wulff B.B."/>
            <person name="Steuernagel B."/>
            <person name="Mayer K.F."/>
            <person name="Olsen O.A."/>
        </authorList>
    </citation>
    <scope>NUCLEOTIDE SEQUENCE [LARGE SCALE GENOMIC DNA]</scope>
    <source>
        <strain evidence="4">cv. AL8/78</strain>
    </source>
</reference>
<dbReference type="Gene3D" id="1.25.10.10">
    <property type="entry name" value="Leucine-rich Repeat Variant"/>
    <property type="match status" value="1"/>
</dbReference>
<reference evidence="3" key="3">
    <citation type="journal article" date="2017" name="Nature">
        <title>Genome sequence of the progenitor of the wheat D genome Aegilops tauschii.</title>
        <authorList>
            <person name="Luo M.C."/>
            <person name="Gu Y.Q."/>
            <person name="Puiu D."/>
            <person name="Wang H."/>
            <person name="Twardziok S.O."/>
            <person name="Deal K.R."/>
            <person name="Huo N."/>
            <person name="Zhu T."/>
            <person name="Wang L."/>
            <person name="Wang Y."/>
            <person name="McGuire P.E."/>
            <person name="Liu S."/>
            <person name="Long H."/>
            <person name="Ramasamy R.K."/>
            <person name="Rodriguez J.C."/>
            <person name="Van S.L."/>
            <person name="Yuan L."/>
            <person name="Wang Z."/>
            <person name="Xia Z."/>
            <person name="Xiao L."/>
            <person name="Anderson O.D."/>
            <person name="Ouyang S."/>
            <person name="Liang Y."/>
            <person name="Zimin A.V."/>
            <person name="Pertea G."/>
            <person name="Qi P."/>
            <person name="Bennetzen J.L."/>
            <person name="Dai X."/>
            <person name="Dawson M.W."/>
            <person name="Muller H.G."/>
            <person name="Kugler K."/>
            <person name="Rivarola-Duarte L."/>
            <person name="Spannagl M."/>
            <person name="Mayer K.F.X."/>
            <person name="Lu F.H."/>
            <person name="Bevan M.W."/>
            <person name="Leroy P."/>
            <person name="Li P."/>
            <person name="You F.M."/>
            <person name="Sun Q."/>
            <person name="Liu Z."/>
            <person name="Lyons E."/>
            <person name="Wicker T."/>
            <person name="Salzberg S.L."/>
            <person name="Devos K.M."/>
            <person name="Dvorak J."/>
        </authorList>
    </citation>
    <scope>NUCLEOTIDE SEQUENCE [LARGE SCALE GENOMIC DNA]</scope>
    <source>
        <strain evidence="3">cv. AL8/78</strain>
    </source>
</reference>
<feature type="region of interest" description="Disordered" evidence="1">
    <location>
        <begin position="68"/>
        <end position="87"/>
    </location>
</feature>
<dbReference type="GO" id="GO:0005049">
    <property type="term" value="F:nuclear export signal receptor activity"/>
    <property type="evidence" value="ECO:0007669"/>
    <property type="project" value="InterPro"/>
</dbReference>
<feature type="compositionally biased region" description="Low complexity" evidence="1">
    <location>
        <begin position="35"/>
        <end position="44"/>
    </location>
</feature>
<sequence length="520" mass="59072">NGLVHIAQGYLSPRNSQRKKKSVSRRYAGNRIRRSSSTPSSPEPAHGRRQPPRGFPSISMDASCLPTEAATGADRDSDPPNSGQVRTEEELYVESFLKVSLLLANQELIKVQLHGYKMLQHLLKYRSEKLSSANLLKLMLQLVKSDHDLVLESTDSRSSMPDKRPQNSDWSAAPTGINETISSHQGMDCPILAEHNLLCEAFIIATSCLGIQQYMGMLLCLLNSLNRIWIQMEWNCKYVRTMSGLSNLFSDGQFLKMSYHVVKFCEEKLMNGINEYGACDVFSTALLELIIPLFLRLLRCIHVLWTAEIGVDLLPAEVEKAKTLSCMELDHLLEISDGLYTIDSEESFRENETRALLEGTRQRVYNFIGLCTTIKGAFPKLLESLSVGNAFTEALGCMELRHLGKLIRLVVIPLVKHCPREILEEWTVNLLEPILLECEDRLHGTWFYLLYKRQAHNLFNYGNLVGEDEQINKMGYKLLLEFTRKMSDLLEALAFMEKLLCLYMKMLNLSATRTLSLLKI</sequence>
<dbReference type="Proteomes" id="UP000015105">
    <property type="component" value="Chromosome 6D"/>
</dbReference>
<dbReference type="Gramene" id="AET6Gv20417200.3">
    <property type="protein sequence ID" value="AET6Gv20417200.3"/>
    <property type="gene ID" value="AET6Gv20417200"/>
</dbReference>